<evidence type="ECO:0000313" key="2">
    <source>
        <dbReference type="EMBL" id="GCA69920.1"/>
    </source>
</evidence>
<feature type="chain" id="PRO_5022820237" description="PEP-CTERM protein-sorting domain-containing protein" evidence="1">
    <location>
        <begin position="33"/>
        <end position="184"/>
    </location>
</feature>
<dbReference type="Proteomes" id="UP000323569">
    <property type="component" value="Unassembled WGS sequence"/>
</dbReference>
<gene>
    <name evidence="2" type="ORF">MiYa_01452</name>
</gene>
<evidence type="ECO:0000256" key="1">
    <source>
        <dbReference type="SAM" id="SignalP"/>
    </source>
</evidence>
<proteinExistence type="predicted"/>
<accession>A0A5A5R2P1</accession>
<keyword evidence="1" id="KW-0732">Signal</keyword>
<feature type="signal peptide" evidence="1">
    <location>
        <begin position="1"/>
        <end position="32"/>
    </location>
</feature>
<sequence length="184" mass="18787">MFFSLFCMSLKTSVAVAATAIGLSTLSLAAQAATVRVPLTYGSAGTGYFDIDDSLLAPNTNINFPGNVNGLQGFSLTFTGLASSPSTTTFTLANLNDWAFRTDGTGTIIDANFRSSVNADGYKLEPLGALYAGLIDPLSGVSEYDITLGTPGPVPVQSTPEPGGVVALLGLGLGALASRGKKRG</sequence>
<organism evidence="2 3">
    <name type="scientific">Microcystis aeruginosa NIES-2519</name>
    <dbReference type="NCBI Taxonomy" id="2303981"/>
    <lineage>
        <taxon>Bacteria</taxon>
        <taxon>Bacillati</taxon>
        <taxon>Cyanobacteriota</taxon>
        <taxon>Cyanophyceae</taxon>
        <taxon>Oscillatoriophycideae</taxon>
        <taxon>Chroococcales</taxon>
        <taxon>Microcystaceae</taxon>
        <taxon>Microcystis</taxon>
    </lineage>
</organism>
<evidence type="ECO:0008006" key="4">
    <source>
        <dbReference type="Google" id="ProtNLM"/>
    </source>
</evidence>
<name>A0A5A5R2P1_MICAE</name>
<dbReference type="EMBL" id="BHVO01000017">
    <property type="protein sequence ID" value="GCA69920.1"/>
    <property type="molecule type" value="Genomic_DNA"/>
</dbReference>
<reference evidence="2 3" key="1">
    <citation type="submission" date="2018-09" db="EMBL/GenBank/DDBJ databases">
        <title>Evolutionary history of phycoerythrin pigmentation in the water bloom-forming cyanobacterium Microcystis aeruginosa.</title>
        <authorList>
            <person name="Tanabe Y."/>
            <person name="Tanabe Y."/>
            <person name="Yamaguchi H."/>
        </authorList>
    </citation>
    <scope>NUCLEOTIDE SEQUENCE [LARGE SCALE GENOMIC DNA]</scope>
    <source>
        <strain evidence="2 3">NIES-2519</strain>
    </source>
</reference>
<evidence type="ECO:0000313" key="3">
    <source>
        <dbReference type="Proteomes" id="UP000323569"/>
    </source>
</evidence>
<protein>
    <recommendedName>
        <fullName evidence="4">PEP-CTERM protein-sorting domain-containing protein</fullName>
    </recommendedName>
</protein>
<dbReference type="AlphaFoldDB" id="A0A5A5R2P1"/>
<comment type="caution">
    <text evidence="2">The sequence shown here is derived from an EMBL/GenBank/DDBJ whole genome shotgun (WGS) entry which is preliminary data.</text>
</comment>